<proteinExistence type="predicted"/>
<name>A0ABC8TWA3_9AQUA</name>
<comment type="caution">
    <text evidence="2">The sequence shown here is derived from an EMBL/GenBank/DDBJ whole genome shotgun (WGS) entry which is preliminary data.</text>
</comment>
<feature type="compositionally biased region" description="Polar residues" evidence="1">
    <location>
        <begin position="31"/>
        <end position="45"/>
    </location>
</feature>
<dbReference type="AlphaFoldDB" id="A0ABC8TWA3"/>
<feature type="non-terminal residue" evidence="2">
    <location>
        <position position="1"/>
    </location>
</feature>
<gene>
    <name evidence="2" type="ORF">ILEXP_LOCUS41992</name>
</gene>
<keyword evidence="3" id="KW-1185">Reference proteome</keyword>
<feature type="region of interest" description="Disordered" evidence="1">
    <location>
        <begin position="31"/>
        <end position="62"/>
    </location>
</feature>
<reference evidence="2 3" key="1">
    <citation type="submission" date="2024-02" db="EMBL/GenBank/DDBJ databases">
        <authorList>
            <person name="Vignale AGUSTIN F."/>
            <person name="Sosa J E."/>
            <person name="Modenutti C."/>
        </authorList>
    </citation>
    <scope>NUCLEOTIDE SEQUENCE [LARGE SCALE GENOMIC DNA]</scope>
</reference>
<evidence type="ECO:0000313" key="3">
    <source>
        <dbReference type="Proteomes" id="UP001642360"/>
    </source>
</evidence>
<organism evidence="2 3">
    <name type="scientific">Ilex paraguariensis</name>
    <name type="common">yerba mate</name>
    <dbReference type="NCBI Taxonomy" id="185542"/>
    <lineage>
        <taxon>Eukaryota</taxon>
        <taxon>Viridiplantae</taxon>
        <taxon>Streptophyta</taxon>
        <taxon>Embryophyta</taxon>
        <taxon>Tracheophyta</taxon>
        <taxon>Spermatophyta</taxon>
        <taxon>Magnoliopsida</taxon>
        <taxon>eudicotyledons</taxon>
        <taxon>Gunneridae</taxon>
        <taxon>Pentapetalae</taxon>
        <taxon>asterids</taxon>
        <taxon>campanulids</taxon>
        <taxon>Aquifoliales</taxon>
        <taxon>Aquifoliaceae</taxon>
        <taxon>Ilex</taxon>
    </lineage>
</organism>
<evidence type="ECO:0000313" key="2">
    <source>
        <dbReference type="EMBL" id="CAK9172347.1"/>
    </source>
</evidence>
<dbReference type="Proteomes" id="UP001642360">
    <property type="component" value="Unassembled WGS sequence"/>
</dbReference>
<protein>
    <submittedName>
        <fullName evidence="2">Uncharacterized protein</fullName>
    </submittedName>
</protein>
<sequence length="91" mass="9888">AWQPTSTPKEIKRSGVAPALKLANILHKTNSMVGTQPSLATSSSKTHGKVPHTNSSTDSLELEVIDGEGSSYEYTMVLVQIPMSNEREVYE</sequence>
<evidence type="ECO:0000256" key="1">
    <source>
        <dbReference type="SAM" id="MobiDB-lite"/>
    </source>
</evidence>
<dbReference type="EMBL" id="CAUOFW020005958">
    <property type="protein sequence ID" value="CAK9172347.1"/>
    <property type="molecule type" value="Genomic_DNA"/>
</dbReference>
<accession>A0ABC8TWA3</accession>